<protein>
    <submittedName>
        <fullName evidence="2">Uncharacterized protein</fullName>
    </submittedName>
</protein>
<evidence type="ECO:0000313" key="3">
    <source>
        <dbReference type="Proteomes" id="UP000292087"/>
    </source>
</evidence>
<feature type="chain" id="PRO_5020948697" evidence="1">
    <location>
        <begin position="19"/>
        <end position="186"/>
    </location>
</feature>
<evidence type="ECO:0000313" key="2">
    <source>
        <dbReference type="EMBL" id="TAA37388.1"/>
    </source>
</evidence>
<sequence length="186" mass="19999">MRLVYVALLTLTSFGAMAETVSCNTCGSGNSYRDAAKNAINTSWTDSPPIYVINQSAGVVKKFNTVPRLRIATEVDVETAVYDYFNFVMSQNGISIQIPSGIQPAAAGRMQAASSNGFPDNGYELVEYPQLSEGVGAYLKTSGWGQINDFMRFLSAVNPFKGFNPSAASMTLRAVLSDGSTALFFL</sequence>
<dbReference type="Proteomes" id="UP000292087">
    <property type="component" value="Unassembled WGS sequence"/>
</dbReference>
<dbReference type="AlphaFoldDB" id="A0A4Q8LXU9"/>
<keyword evidence="1" id="KW-0732">Signal</keyword>
<comment type="caution">
    <text evidence="2">The sequence shown here is derived from an EMBL/GenBank/DDBJ whole genome shotgun (WGS) entry which is preliminary data.</text>
</comment>
<evidence type="ECO:0000256" key="1">
    <source>
        <dbReference type="SAM" id="SignalP"/>
    </source>
</evidence>
<accession>A0A4Q8LXU9</accession>
<dbReference type="RefSeq" id="WP_130522391.1">
    <property type="nucleotide sequence ID" value="NZ_SHLZ01000001.1"/>
</dbReference>
<organism evidence="2 3">
    <name type="scientific">Pseudoxanthomonas winnipegensis</name>
    <dbReference type="NCBI Taxonomy" id="2480810"/>
    <lineage>
        <taxon>Bacteria</taxon>
        <taxon>Pseudomonadati</taxon>
        <taxon>Pseudomonadota</taxon>
        <taxon>Gammaproteobacteria</taxon>
        <taxon>Lysobacterales</taxon>
        <taxon>Lysobacteraceae</taxon>
        <taxon>Pseudoxanthomonas</taxon>
    </lineage>
</organism>
<gene>
    <name evidence="2" type="ORF">EA656_01590</name>
</gene>
<feature type="signal peptide" evidence="1">
    <location>
        <begin position="1"/>
        <end position="18"/>
    </location>
</feature>
<dbReference type="EMBL" id="SHMF01000001">
    <property type="protein sequence ID" value="TAA37388.1"/>
    <property type="molecule type" value="Genomic_DNA"/>
</dbReference>
<proteinExistence type="predicted"/>
<reference evidence="2 3" key="1">
    <citation type="submission" date="2019-02" db="EMBL/GenBank/DDBJ databases">
        <title>WGS of Pseudoxanthomonas species novum from clinical isolates.</title>
        <authorList>
            <person name="Bernier A.-M."/>
            <person name="Bernard K."/>
            <person name="Vachon A."/>
        </authorList>
    </citation>
    <scope>NUCLEOTIDE SEQUENCE [LARGE SCALE GENOMIC DNA]</scope>
    <source>
        <strain evidence="2 3">NML140781</strain>
    </source>
</reference>
<name>A0A4Q8LXU9_9GAMM</name>